<dbReference type="RefSeq" id="WP_153372855.1">
    <property type="nucleotide sequence ID" value="NZ_WIVU01000004.1"/>
</dbReference>
<name>A0A6L5HP59_9PSED</name>
<dbReference type="AlphaFoldDB" id="A0A6L5HP59"/>
<evidence type="ECO:0000313" key="1">
    <source>
        <dbReference type="EMBL" id="MQU04858.1"/>
    </source>
</evidence>
<reference evidence="1 2" key="1">
    <citation type="submission" date="2019-10" db="EMBL/GenBank/DDBJ databases">
        <title>Evaluation of single-gene subtyping targets for Pseudomonas.</title>
        <authorList>
            <person name="Reichler S.J."/>
            <person name="Orsi R.H."/>
            <person name="Wiedmann M."/>
            <person name="Martin N.H."/>
            <person name="Murphy S.I."/>
        </authorList>
    </citation>
    <scope>NUCLEOTIDE SEQUENCE [LARGE SCALE GENOMIC DNA]</scope>
    <source>
        <strain evidence="1 2">FSL R10-1637</strain>
    </source>
</reference>
<gene>
    <name evidence="1" type="ORF">GHO27_04060</name>
</gene>
<sequence length="80" mass="8920">MTMICESCNQPGIRWVGPFSNLTHTDCPHCGGTNCQRDEQLEQDEPETETCGCGAKGDVNYDDGTERRYYCYGSLLMCSP</sequence>
<protein>
    <submittedName>
        <fullName evidence="1">Uncharacterized protein</fullName>
    </submittedName>
</protein>
<dbReference type="Proteomes" id="UP000478064">
    <property type="component" value="Unassembled WGS sequence"/>
</dbReference>
<dbReference type="EMBL" id="WIVU01000004">
    <property type="protein sequence ID" value="MQU04858.1"/>
    <property type="molecule type" value="Genomic_DNA"/>
</dbReference>
<proteinExistence type="predicted"/>
<organism evidence="1 2">
    <name type="scientific">Pseudomonas helleri</name>
    <dbReference type="NCBI Taxonomy" id="1608996"/>
    <lineage>
        <taxon>Bacteria</taxon>
        <taxon>Pseudomonadati</taxon>
        <taxon>Pseudomonadota</taxon>
        <taxon>Gammaproteobacteria</taxon>
        <taxon>Pseudomonadales</taxon>
        <taxon>Pseudomonadaceae</taxon>
        <taxon>Pseudomonas</taxon>
    </lineage>
</organism>
<comment type="caution">
    <text evidence="1">The sequence shown here is derived from an EMBL/GenBank/DDBJ whole genome shotgun (WGS) entry which is preliminary data.</text>
</comment>
<accession>A0A6L5HP59</accession>
<evidence type="ECO:0000313" key="2">
    <source>
        <dbReference type="Proteomes" id="UP000478064"/>
    </source>
</evidence>